<comment type="caution">
    <text evidence="6">The sequence shown here is derived from an EMBL/GenBank/DDBJ whole genome shotgun (WGS) entry which is preliminary data.</text>
</comment>
<proteinExistence type="predicted"/>
<dbReference type="PANTHER" id="PTHR43585:SF2">
    <property type="entry name" value="ATP-GRASP ENZYME FSQD"/>
    <property type="match status" value="1"/>
</dbReference>
<keyword evidence="2 4" id="KW-0547">Nucleotide-binding</keyword>
<dbReference type="PANTHER" id="PTHR43585">
    <property type="entry name" value="FUMIPYRROLE BIOSYNTHESIS PROTEIN C"/>
    <property type="match status" value="1"/>
</dbReference>
<keyword evidence="7" id="KW-1185">Reference proteome</keyword>
<dbReference type="RefSeq" id="WP_189162369.1">
    <property type="nucleotide sequence ID" value="NZ_BMNT01000007.1"/>
</dbReference>
<sequence>MTIAVLEALTFGLGRLAAAAGEAGERLCLLTGNREIYRHELDGPASDALTIVDVDTRDVARCSAVLSALPDLRGLINSTDTWLVAGAELAARHGLPGTDPATARLIRDKLAVRRLLHARGLSHGTAVAVPPDATAETVRRAVGLPAVLKDSAGTGSRNVWLVRDAGQLGRALAEAATRSLMGRLFAEPYFTGTLYSAETLSWAGRTRLLGVTGRLLSARRFGREEVLSFPAMLPAADLTAIERWAGEVLAAVGHGQGFAHVEFVLTTGGPELVEINARIGGCLAGEAMCRSLGVNVYAAMIDMALGRAPALLDAPLDPAATMEATATVLVYPDGTGTLAAVEGVKQPASHPGAPEWYPTMAIGTRVADLGDQRACAGLLLATGPTTELALYNALSAARAVRPVMADGS</sequence>
<dbReference type="Pfam" id="PF18603">
    <property type="entry name" value="LAL_C2"/>
    <property type="match status" value="1"/>
</dbReference>
<name>A0A917QXW9_9ACTN</name>
<dbReference type="GO" id="GO:0016829">
    <property type="term" value="F:lyase activity"/>
    <property type="evidence" value="ECO:0007669"/>
    <property type="project" value="UniProtKB-KW"/>
</dbReference>
<dbReference type="Pfam" id="PF13535">
    <property type="entry name" value="ATP-grasp_4"/>
    <property type="match status" value="1"/>
</dbReference>
<keyword evidence="3 4" id="KW-0067">ATP-binding</keyword>
<organism evidence="6 7">
    <name type="scientific">Sphaerisporangium melleum</name>
    <dbReference type="NCBI Taxonomy" id="321316"/>
    <lineage>
        <taxon>Bacteria</taxon>
        <taxon>Bacillati</taxon>
        <taxon>Actinomycetota</taxon>
        <taxon>Actinomycetes</taxon>
        <taxon>Streptosporangiales</taxon>
        <taxon>Streptosporangiaceae</taxon>
        <taxon>Sphaerisporangium</taxon>
    </lineage>
</organism>
<evidence type="ECO:0000256" key="3">
    <source>
        <dbReference type="ARBA" id="ARBA00022840"/>
    </source>
</evidence>
<accession>A0A917QXW9</accession>
<keyword evidence="1" id="KW-0436">Ligase</keyword>
<protein>
    <submittedName>
        <fullName evidence="6">Argininosuccinate lyase</fullName>
    </submittedName>
</protein>
<dbReference type="GO" id="GO:0046872">
    <property type="term" value="F:metal ion binding"/>
    <property type="evidence" value="ECO:0007669"/>
    <property type="project" value="InterPro"/>
</dbReference>
<evidence type="ECO:0000256" key="4">
    <source>
        <dbReference type="PROSITE-ProRule" id="PRU00409"/>
    </source>
</evidence>
<evidence type="ECO:0000256" key="2">
    <source>
        <dbReference type="ARBA" id="ARBA00022741"/>
    </source>
</evidence>
<keyword evidence="6" id="KW-0456">Lyase</keyword>
<dbReference type="EMBL" id="BMNT01000007">
    <property type="protein sequence ID" value="GGK74624.1"/>
    <property type="molecule type" value="Genomic_DNA"/>
</dbReference>
<dbReference type="InterPro" id="IPR040570">
    <property type="entry name" value="LAL_C2"/>
</dbReference>
<dbReference type="PROSITE" id="PS50975">
    <property type="entry name" value="ATP_GRASP"/>
    <property type="match status" value="1"/>
</dbReference>
<evidence type="ECO:0000259" key="5">
    <source>
        <dbReference type="PROSITE" id="PS50975"/>
    </source>
</evidence>
<dbReference type="GO" id="GO:0016874">
    <property type="term" value="F:ligase activity"/>
    <property type="evidence" value="ECO:0007669"/>
    <property type="project" value="UniProtKB-KW"/>
</dbReference>
<dbReference type="AlphaFoldDB" id="A0A917QXW9"/>
<dbReference type="GO" id="GO:0005524">
    <property type="term" value="F:ATP binding"/>
    <property type="evidence" value="ECO:0007669"/>
    <property type="project" value="UniProtKB-UniRule"/>
</dbReference>
<gene>
    <name evidence="6" type="ORF">GCM10007964_16870</name>
</gene>
<evidence type="ECO:0000313" key="7">
    <source>
        <dbReference type="Proteomes" id="UP000645217"/>
    </source>
</evidence>
<dbReference type="InterPro" id="IPR052032">
    <property type="entry name" value="ATP-dep_AA_Ligase"/>
</dbReference>
<dbReference type="InterPro" id="IPR011761">
    <property type="entry name" value="ATP-grasp"/>
</dbReference>
<evidence type="ECO:0000313" key="6">
    <source>
        <dbReference type="EMBL" id="GGK74624.1"/>
    </source>
</evidence>
<dbReference type="Proteomes" id="UP000645217">
    <property type="component" value="Unassembled WGS sequence"/>
</dbReference>
<evidence type="ECO:0000256" key="1">
    <source>
        <dbReference type="ARBA" id="ARBA00022598"/>
    </source>
</evidence>
<dbReference type="Gene3D" id="3.30.470.20">
    <property type="entry name" value="ATP-grasp fold, B domain"/>
    <property type="match status" value="1"/>
</dbReference>
<feature type="domain" description="ATP-grasp" evidence="5">
    <location>
        <begin position="113"/>
        <end position="305"/>
    </location>
</feature>
<reference evidence="6" key="1">
    <citation type="journal article" date="2014" name="Int. J. Syst. Evol. Microbiol.">
        <title>Complete genome sequence of Corynebacterium casei LMG S-19264T (=DSM 44701T), isolated from a smear-ripened cheese.</title>
        <authorList>
            <consortium name="US DOE Joint Genome Institute (JGI-PGF)"/>
            <person name="Walter F."/>
            <person name="Albersmeier A."/>
            <person name="Kalinowski J."/>
            <person name="Ruckert C."/>
        </authorList>
    </citation>
    <scope>NUCLEOTIDE SEQUENCE</scope>
    <source>
        <strain evidence="6">JCM 13064</strain>
    </source>
</reference>
<reference evidence="6" key="2">
    <citation type="submission" date="2020-09" db="EMBL/GenBank/DDBJ databases">
        <authorList>
            <person name="Sun Q."/>
            <person name="Ohkuma M."/>
        </authorList>
    </citation>
    <scope>NUCLEOTIDE SEQUENCE</scope>
    <source>
        <strain evidence="6">JCM 13064</strain>
    </source>
</reference>
<dbReference type="SUPFAM" id="SSF56059">
    <property type="entry name" value="Glutathione synthetase ATP-binding domain-like"/>
    <property type="match status" value="1"/>
</dbReference>